<keyword evidence="1" id="KW-1133">Transmembrane helix</keyword>
<feature type="transmembrane region" description="Helical" evidence="1">
    <location>
        <begin position="124"/>
        <end position="144"/>
    </location>
</feature>
<name>A0A5J6D6X2_9CAUD</name>
<dbReference type="GeneID" id="77931356"/>
<keyword evidence="1" id="KW-0472">Membrane</keyword>
<sequence>MDTNGHDTITAVIFEGIATLDVKGVAHDVYMTVRTEYHGYVVRWFGQFDWMGGRPDDFRSGGFFDLSLSDGREARIRIPHPSTDPGGKMDFLGVGLPPGFEVFTPAHMQTMELKSSTPFIVKAVNFWALLLMLFGVWCTSMAIWSEDNQWRYAGSAVFSWFVALCMFAGAGAKSQAIRKQYVEGGEVIERGDDDDA</sequence>
<evidence type="ECO:0000256" key="1">
    <source>
        <dbReference type="SAM" id="Phobius"/>
    </source>
</evidence>
<keyword evidence="1" id="KW-0812">Transmembrane</keyword>
<dbReference type="RefSeq" id="YP_010655493.1">
    <property type="nucleotide sequence ID" value="NC_070829.1"/>
</dbReference>
<accession>A0A5J6D6X2</accession>
<reference evidence="2 3" key="1">
    <citation type="submission" date="2019-07" db="EMBL/GenBank/DDBJ databases">
        <authorList>
            <person name="Mandava P."/>
            <person name="Ferry J.C."/>
            <person name="Fallon S.M."/>
            <person name="Hajdenberg M."/>
            <person name="Sharma E."/>
            <person name="Shaffer C.D."/>
            <person name="Weston-Hafer K.A."/>
            <person name="Garlena R.A."/>
            <person name="Russell D.A."/>
            <person name="Pope W.H."/>
            <person name="Jacobs-Sera D."/>
            <person name="Hatfull G.F."/>
        </authorList>
    </citation>
    <scope>NUCLEOTIDE SEQUENCE [LARGE SCALE GENOMIC DNA]</scope>
</reference>
<organism evidence="2 3">
    <name type="scientific">Streptomyces phage Zuko</name>
    <dbReference type="NCBI Taxonomy" id="2601695"/>
    <lineage>
        <taxon>Viruses</taxon>
        <taxon>Duplodnaviria</taxon>
        <taxon>Heunggongvirae</taxon>
        <taxon>Uroviricota</taxon>
        <taxon>Caudoviricetes</taxon>
        <taxon>Zukovirus</taxon>
        <taxon>Zukovirus zuko</taxon>
    </lineage>
</organism>
<keyword evidence="3" id="KW-1185">Reference proteome</keyword>
<gene>
    <name evidence="2" type="primary">2</name>
    <name evidence="2" type="ORF">SEA_ZUKO_2</name>
</gene>
<feature type="transmembrane region" description="Helical" evidence="1">
    <location>
        <begin position="150"/>
        <end position="170"/>
    </location>
</feature>
<dbReference type="Proteomes" id="UP000327392">
    <property type="component" value="Segment"/>
</dbReference>
<proteinExistence type="predicted"/>
<evidence type="ECO:0000313" key="2">
    <source>
        <dbReference type="EMBL" id="QEQ93580.1"/>
    </source>
</evidence>
<evidence type="ECO:0000313" key="3">
    <source>
        <dbReference type="Proteomes" id="UP000327392"/>
    </source>
</evidence>
<dbReference type="KEGG" id="vg:77931356"/>
<protein>
    <submittedName>
        <fullName evidence="2">Membrane protein</fullName>
    </submittedName>
</protein>
<dbReference type="EMBL" id="MN204493">
    <property type="protein sequence ID" value="QEQ93580.1"/>
    <property type="molecule type" value="Genomic_DNA"/>
</dbReference>